<dbReference type="EMBL" id="BMAC01000247">
    <property type="protein sequence ID" value="GFP91539.1"/>
    <property type="molecule type" value="Genomic_DNA"/>
</dbReference>
<comment type="caution">
    <text evidence="1">The sequence shown here is derived from an EMBL/GenBank/DDBJ whole genome shotgun (WGS) entry which is preliminary data.</text>
</comment>
<gene>
    <name evidence="1" type="ORF">PHJA_001297900</name>
</gene>
<name>A0A830BYA7_9LAMI</name>
<protein>
    <submittedName>
        <fullName evidence="1">Uncharacterized protein</fullName>
    </submittedName>
</protein>
<proteinExistence type="predicted"/>
<sequence length="125" mass="14515">MDSGGPLEIPPAIISQEDIFNELDHSRLLAKTKRILQAHEAIGQQILELRRQEGIRIPAGFQTERLSEMLEEEYGGEEMIKISDDMRQKGVHSHFYKATKTFFNYFRREGVTEALLRQTWQGRLP</sequence>
<reference evidence="1" key="1">
    <citation type="submission" date="2020-07" db="EMBL/GenBank/DDBJ databases">
        <title>Ethylene signaling mediates host invasion by parasitic plants.</title>
        <authorList>
            <person name="Yoshida S."/>
        </authorList>
    </citation>
    <scope>NUCLEOTIDE SEQUENCE</scope>
    <source>
        <strain evidence="1">Okayama</strain>
    </source>
</reference>
<evidence type="ECO:0000313" key="1">
    <source>
        <dbReference type="EMBL" id="GFP91539.1"/>
    </source>
</evidence>
<keyword evidence="2" id="KW-1185">Reference proteome</keyword>
<accession>A0A830BYA7</accession>
<evidence type="ECO:0000313" key="2">
    <source>
        <dbReference type="Proteomes" id="UP000653305"/>
    </source>
</evidence>
<organism evidence="1 2">
    <name type="scientific">Phtheirospermum japonicum</name>
    <dbReference type="NCBI Taxonomy" id="374723"/>
    <lineage>
        <taxon>Eukaryota</taxon>
        <taxon>Viridiplantae</taxon>
        <taxon>Streptophyta</taxon>
        <taxon>Embryophyta</taxon>
        <taxon>Tracheophyta</taxon>
        <taxon>Spermatophyta</taxon>
        <taxon>Magnoliopsida</taxon>
        <taxon>eudicotyledons</taxon>
        <taxon>Gunneridae</taxon>
        <taxon>Pentapetalae</taxon>
        <taxon>asterids</taxon>
        <taxon>lamiids</taxon>
        <taxon>Lamiales</taxon>
        <taxon>Orobanchaceae</taxon>
        <taxon>Orobanchaceae incertae sedis</taxon>
        <taxon>Phtheirospermum</taxon>
    </lineage>
</organism>
<dbReference type="AlphaFoldDB" id="A0A830BYA7"/>
<dbReference type="Proteomes" id="UP000653305">
    <property type="component" value="Unassembled WGS sequence"/>
</dbReference>
<dbReference type="OrthoDB" id="10588098at2759"/>